<gene>
    <name evidence="1" type="ORF">GLV98_13935</name>
</gene>
<dbReference type="Proteomes" id="UP000447393">
    <property type="component" value="Unassembled WGS sequence"/>
</dbReference>
<dbReference type="EMBL" id="WMEZ01000005">
    <property type="protein sequence ID" value="MYL50594.1"/>
    <property type="molecule type" value="Genomic_DNA"/>
</dbReference>
<protein>
    <recommendedName>
        <fullName evidence="3">DUF3794 domain-containing protein</fullName>
    </recommendedName>
</protein>
<dbReference type="AlphaFoldDB" id="A0A845E4A9"/>
<sequence length="244" mass="26409">MDPNIDLSRFRRECIDTNKVFDYVIARGTDVQELTLGGITQDVIDGICEALTAGGTVQNVEVEIDFGLLPVDDTGCTAEGTEMVPLDDGEEIELTLVTVTKSDTIPINITFDVFESDGVTPVYVDVEATAEIDGTAICEEPVLLCCPDQVGSEISCRVLPTSTFRLLGTPTCVDGDGDGALDLLFNLLFTLCQEVQCSAPVKLEVFARPCEPRPLIPLGDCRQELPNPCRRIFPVMDEDDNGNG</sequence>
<dbReference type="RefSeq" id="WP_160916233.1">
    <property type="nucleotide sequence ID" value="NZ_WMEZ01000005.1"/>
</dbReference>
<evidence type="ECO:0000313" key="1">
    <source>
        <dbReference type="EMBL" id="MYL50594.1"/>
    </source>
</evidence>
<organism evidence="1 2">
    <name type="scientific">Halobacillus litoralis</name>
    <dbReference type="NCBI Taxonomy" id="45668"/>
    <lineage>
        <taxon>Bacteria</taxon>
        <taxon>Bacillati</taxon>
        <taxon>Bacillota</taxon>
        <taxon>Bacilli</taxon>
        <taxon>Bacillales</taxon>
        <taxon>Bacillaceae</taxon>
        <taxon>Halobacillus</taxon>
    </lineage>
</organism>
<accession>A0A845E4A9</accession>
<reference evidence="1 2" key="1">
    <citation type="submission" date="2019-11" db="EMBL/GenBank/DDBJ databases">
        <title>Genome sequences of 17 halophilic strains isolated from different environments.</title>
        <authorList>
            <person name="Furrow R.E."/>
        </authorList>
    </citation>
    <scope>NUCLEOTIDE SEQUENCE [LARGE SCALE GENOMIC DNA]</scope>
    <source>
        <strain evidence="1 2">22505_10_Sand</strain>
    </source>
</reference>
<evidence type="ECO:0008006" key="3">
    <source>
        <dbReference type="Google" id="ProtNLM"/>
    </source>
</evidence>
<dbReference type="OrthoDB" id="2680078at2"/>
<comment type="caution">
    <text evidence="1">The sequence shown here is derived from an EMBL/GenBank/DDBJ whole genome shotgun (WGS) entry which is preliminary data.</text>
</comment>
<proteinExistence type="predicted"/>
<evidence type="ECO:0000313" key="2">
    <source>
        <dbReference type="Proteomes" id="UP000447393"/>
    </source>
</evidence>
<name>A0A845E4A9_9BACI</name>